<dbReference type="InterPro" id="IPR010690">
    <property type="entry name" value="YqfD"/>
</dbReference>
<gene>
    <name evidence="2" type="ORF">M9R32_02545</name>
</gene>
<dbReference type="Proteomes" id="UP001152173">
    <property type="component" value="Unassembled WGS sequence"/>
</dbReference>
<reference evidence="2" key="1">
    <citation type="submission" date="2022-05" db="EMBL/GenBank/DDBJ databases">
        <authorList>
            <person name="Colautti A."/>
            <person name="Iacumin L."/>
        </authorList>
    </citation>
    <scope>NUCLEOTIDE SEQUENCE</scope>
    <source>
        <strain evidence="2">SK 55</strain>
    </source>
</reference>
<keyword evidence="1" id="KW-1133">Transmembrane helix</keyword>
<sequence>MASLESSRKITCQLKPHEQTYSFLQALKLNKVYIIKLSTNKSGTTFMIYEKDIPKVRKIRKKYRIPIHFSRPDNSSVLQFHWSVLAGLLGFILVPYICSLFLWQISIEDESDERQVKLEQELHKLNVIERKSLKSLIPDSEIRQVILANNHDLSWIHIKRSGAKMHITSVPAPVIIRDQVDETAPSDLVALRKGVITHYDLRSGERLVPLHETVKKGDTLVTGILKQGNKNLVVGAEGQVFADYWLEMSFQLPTKIIYDKFVAEEVNILQVSKPWKAFKKEQSLEHLIEMFKSVFRVERNTIFEKSSVTVNEKWIEEAFLPMLRMRTASSLSSNGKIKDEKVLHMTWSNDTVKGKVLYYMNDNIAGKRPIHQGD</sequence>
<accession>A0A9X3RC77</accession>
<dbReference type="Pfam" id="PF06898">
    <property type="entry name" value="YqfD"/>
    <property type="match status" value="1"/>
</dbReference>
<dbReference type="AlphaFoldDB" id="A0A9X3RC77"/>
<dbReference type="RefSeq" id="WP_269925183.1">
    <property type="nucleotide sequence ID" value="NZ_JAMKBJ010000002.1"/>
</dbReference>
<name>A0A9X3RC77_9BACL</name>
<keyword evidence="3" id="KW-1185">Reference proteome</keyword>
<comment type="caution">
    <text evidence="2">The sequence shown here is derived from an EMBL/GenBank/DDBJ whole genome shotgun (WGS) entry which is preliminary data.</text>
</comment>
<dbReference type="EMBL" id="JAMKBJ010000002">
    <property type="protein sequence ID" value="MCZ8536071.1"/>
    <property type="molecule type" value="Genomic_DNA"/>
</dbReference>
<evidence type="ECO:0000313" key="2">
    <source>
        <dbReference type="EMBL" id="MCZ8536071.1"/>
    </source>
</evidence>
<protein>
    <submittedName>
        <fullName evidence="2">Sporulation protein YqfD</fullName>
    </submittedName>
</protein>
<proteinExistence type="predicted"/>
<organism evidence="2 3">
    <name type="scientific">Paenisporosarcina quisquiliarum</name>
    <dbReference type="NCBI Taxonomy" id="365346"/>
    <lineage>
        <taxon>Bacteria</taxon>
        <taxon>Bacillati</taxon>
        <taxon>Bacillota</taxon>
        <taxon>Bacilli</taxon>
        <taxon>Bacillales</taxon>
        <taxon>Caryophanaceae</taxon>
        <taxon>Paenisporosarcina</taxon>
    </lineage>
</organism>
<keyword evidence="1" id="KW-0812">Transmembrane</keyword>
<feature type="transmembrane region" description="Helical" evidence="1">
    <location>
        <begin position="80"/>
        <end position="103"/>
    </location>
</feature>
<evidence type="ECO:0000313" key="3">
    <source>
        <dbReference type="Proteomes" id="UP001152173"/>
    </source>
</evidence>
<keyword evidence="1" id="KW-0472">Membrane</keyword>
<evidence type="ECO:0000256" key="1">
    <source>
        <dbReference type="SAM" id="Phobius"/>
    </source>
</evidence>